<comment type="caution">
    <text evidence="2">The sequence shown here is derived from an EMBL/GenBank/DDBJ whole genome shotgun (WGS) entry which is preliminary data.</text>
</comment>
<accession>A0A9D1D0U0</accession>
<gene>
    <name evidence="2" type="ORF">IAB26_08205</name>
</gene>
<dbReference type="Proteomes" id="UP000886886">
    <property type="component" value="Unassembled WGS sequence"/>
</dbReference>
<dbReference type="AlphaFoldDB" id="A0A9D1D0U0"/>
<reference evidence="2" key="2">
    <citation type="journal article" date="2021" name="PeerJ">
        <title>Extensive microbial diversity within the chicken gut microbiome revealed by metagenomics and culture.</title>
        <authorList>
            <person name="Gilroy R."/>
            <person name="Ravi A."/>
            <person name="Getino M."/>
            <person name="Pursley I."/>
            <person name="Horton D.L."/>
            <person name="Alikhan N.F."/>
            <person name="Baker D."/>
            <person name="Gharbi K."/>
            <person name="Hall N."/>
            <person name="Watson M."/>
            <person name="Adriaenssens E.M."/>
            <person name="Foster-Nyarko E."/>
            <person name="Jarju S."/>
            <person name="Secka A."/>
            <person name="Antonio M."/>
            <person name="Oren A."/>
            <person name="Chaudhuri R.R."/>
            <person name="La Ragione R."/>
            <person name="Hildebrand F."/>
            <person name="Pallen M.J."/>
        </authorList>
    </citation>
    <scope>NUCLEOTIDE SEQUENCE</scope>
    <source>
        <strain evidence="2">ChiSjej3B21-11622</strain>
    </source>
</reference>
<evidence type="ECO:0000259" key="1">
    <source>
        <dbReference type="Pfam" id="PF13472"/>
    </source>
</evidence>
<feature type="domain" description="SGNH hydrolase-type esterase" evidence="1">
    <location>
        <begin position="6"/>
        <end position="190"/>
    </location>
</feature>
<dbReference type="Pfam" id="PF13472">
    <property type="entry name" value="Lipase_GDSL_2"/>
    <property type="match status" value="1"/>
</dbReference>
<dbReference type="SUPFAM" id="SSF52266">
    <property type="entry name" value="SGNH hydrolase"/>
    <property type="match status" value="1"/>
</dbReference>
<protein>
    <recommendedName>
        <fullName evidence="1">SGNH hydrolase-type esterase domain-containing protein</fullName>
    </recommendedName>
</protein>
<dbReference type="GO" id="GO:0004622">
    <property type="term" value="F:phosphatidylcholine lysophospholipase activity"/>
    <property type="evidence" value="ECO:0007669"/>
    <property type="project" value="TreeGrafter"/>
</dbReference>
<dbReference type="InterPro" id="IPR013830">
    <property type="entry name" value="SGNH_hydro"/>
</dbReference>
<evidence type="ECO:0000313" key="2">
    <source>
        <dbReference type="EMBL" id="HIQ96530.1"/>
    </source>
</evidence>
<dbReference type="PANTHER" id="PTHR30383:SF5">
    <property type="entry name" value="SGNH HYDROLASE-TYPE ESTERASE DOMAIN-CONTAINING PROTEIN"/>
    <property type="match status" value="1"/>
</dbReference>
<proteinExistence type="predicted"/>
<dbReference type="EMBL" id="DVFT01000123">
    <property type="protein sequence ID" value="HIQ96530.1"/>
    <property type="molecule type" value="Genomic_DNA"/>
</dbReference>
<dbReference type="InterPro" id="IPR036514">
    <property type="entry name" value="SGNH_hydro_sf"/>
</dbReference>
<dbReference type="PANTHER" id="PTHR30383">
    <property type="entry name" value="THIOESTERASE 1/PROTEASE 1/LYSOPHOSPHOLIPASE L1"/>
    <property type="match status" value="1"/>
</dbReference>
<dbReference type="Gene3D" id="3.40.50.1110">
    <property type="entry name" value="SGNH hydrolase"/>
    <property type="match status" value="1"/>
</dbReference>
<evidence type="ECO:0000313" key="3">
    <source>
        <dbReference type="Proteomes" id="UP000886886"/>
    </source>
</evidence>
<reference evidence="2" key="1">
    <citation type="submission" date="2020-10" db="EMBL/GenBank/DDBJ databases">
        <authorList>
            <person name="Gilroy R."/>
        </authorList>
    </citation>
    <scope>NUCLEOTIDE SEQUENCE</scope>
    <source>
        <strain evidence="2">ChiSjej3B21-11622</strain>
    </source>
</reference>
<sequence length="204" mass="23578">MEKLLFLGDSITDAHRLWMPEYEGYGNGYVYRICKTIQQEGLDIQVTNRGHDGFTVPWLLRTLDHDCLRRRPDAVSILIGINDVGVAQNGNVSIQEQDFAANYDLLLKRLLKSGISKLYLSGPFLFPQPLFYQNWMEDVALVEQIQQTAARRYHLPYLPLHQRMNQFAQEYGMDAITLDGIHLTDLGHQLLADLWMDFYLSKSQ</sequence>
<organism evidence="2 3">
    <name type="scientific">Candidatus Limivivens merdigallinarum</name>
    <dbReference type="NCBI Taxonomy" id="2840859"/>
    <lineage>
        <taxon>Bacteria</taxon>
        <taxon>Bacillati</taxon>
        <taxon>Bacillota</taxon>
        <taxon>Clostridia</taxon>
        <taxon>Lachnospirales</taxon>
        <taxon>Lachnospiraceae</taxon>
        <taxon>Lachnospiraceae incertae sedis</taxon>
        <taxon>Candidatus Limivivens</taxon>
    </lineage>
</organism>
<name>A0A9D1D0U0_9FIRM</name>
<dbReference type="InterPro" id="IPR051532">
    <property type="entry name" value="Ester_Hydrolysis_Enzymes"/>
</dbReference>